<dbReference type="GO" id="GO:0051603">
    <property type="term" value="P:proteolysis involved in protein catabolic process"/>
    <property type="evidence" value="ECO:0007669"/>
    <property type="project" value="TreeGrafter"/>
</dbReference>
<reference evidence="9 10" key="1">
    <citation type="submission" date="2019-05" db="EMBL/GenBank/DDBJ databases">
        <title>Verrucobacter flavum gen. nov., sp. nov. a new member of the family Verrucomicrobiaceae.</title>
        <authorList>
            <person name="Szuroczki S."/>
            <person name="Abbaszade G."/>
            <person name="Szabo A."/>
            <person name="Felfoldi T."/>
            <person name="Schumann P."/>
            <person name="Boka K."/>
            <person name="Keki Z."/>
            <person name="Toumi M."/>
            <person name="Toth E."/>
        </authorList>
    </citation>
    <scope>NUCLEOTIDE SEQUENCE [LARGE SCALE GENOMIC DNA]</scope>
    <source>
        <strain evidence="9 10">MG-N-17</strain>
    </source>
</reference>
<dbReference type="GO" id="GO:0004222">
    <property type="term" value="F:metalloendopeptidase activity"/>
    <property type="evidence" value="ECO:0007669"/>
    <property type="project" value="InterPro"/>
</dbReference>
<keyword evidence="5 6" id="KW-0482">Metalloprotease</keyword>
<feature type="transmembrane region" description="Helical" evidence="7">
    <location>
        <begin position="35"/>
        <end position="54"/>
    </location>
</feature>
<dbReference type="RefSeq" id="WP_138086751.1">
    <property type="nucleotide sequence ID" value="NZ_VAUV01000009.1"/>
</dbReference>
<evidence type="ECO:0000256" key="2">
    <source>
        <dbReference type="ARBA" id="ARBA00022723"/>
    </source>
</evidence>
<name>A0A5R8KCW8_9BACT</name>
<dbReference type="EMBL" id="VAUV01000009">
    <property type="protein sequence ID" value="TLD70154.1"/>
    <property type="molecule type" value="Genomic_DNA"/>
</dbReference>
<evidence type="ECO:0000313" key="10">
    <source>
        <dbReference type="Proteomes" id="UP000306196"/>
    </source>
</evidence>
<evidence type="ECO:0000259" key="8">
    <source>
        <dbReference type="Pfam" id="PF01435"/>
    </source>
</evidence>
<protein>
    <submittedName>
        <fullName evidence="9">M48 family peptidase</fullName>
    </submittedName>
</protein>
<evidence type="ECO:0000256" key="6">
    <source>
        <dbReference type="RuleBase" id="RU003983"/>
    </source>
</evidence>
<dbReference type="Gene3D" id="3.30.2010.10">
    <property type="entry name" value="Metalloproteases ('zincins'), catalytic domain"/>
    <property type="match status" value="1"/>
</dbReference>
<keyword evidence="2" id="KW-0479">Metal-binding</keyword>
<evidence type="ECO:0000256" key="1">
    <source>
        <dbReference type="ARBA" id="ARBA00022670"/>
    </source>
</evidence>
<comment type="cofactor">
    <cofactor evidence="6">
        <name>Zn(2+)</name>
        <dbReference type="ChEBI" id="CHEBI:29105"/>
    </cofactor>
    <text evidence="6">Binds 1 zinc ion per subunit.</text>
</comment>
<comment type="caution">
    <text evidence="9">The sequence shown here is derived from an EMBL/GenBank/DDBJ whole genome shotgun (WGS) entry which is preliminary data.</text>
</comment>
<dbReference type="PANTHER" id="PTHR22726:SF1">
    <property type="entry name" value="METALLOENDOPEPTIDASE OMA1, MITOCHONDRIAL"/>
    <property type="match status" value="1"/>
</dbReference>
<comment type="similarity">
    <text evidence="6">Belongs to the peptidase M48 family.</text>
</comment>
<dbReference type="Pfam" id="PF01435">
    <property type="entry name" value="Peptidase_M48"/>
    <property type="match status" value="1"/>
</dbReference>
<accession>A0A5R8KCW8</accession>
<keyword evidence="3 6" id="KW-0378">Hydrolase</keyword>
<keyword evidence="4 6" id="KW-0862">Zinc</keyword>
<keyword evidence="7" id="KW-1133">Transmembrane helix</keyword>
<keyword evidence="7" id="KW-0472">Membrane</keyword>
<gene>
    <name evidence="9" type="ORF">FEM03_13245</name>
</gene>
<sequence length="319" mass="34314">MNWKSSFDVLVSPIFGVDKSAMGRRGGGGRSMSGCGMRLLIAGAIVAFALFQYFSLPSEVNQFTGREQKLNLDANEEIQMGLASAPQMAEQFGGLSQDKAARDLVARIGAKLVQLTDADETPYGNNFNFHLLADNKTVNAFALPGGQIFITEALFRVLKSEDELAGVLGHEIGHVVGRHSSEQIAKSNLFGRLATAVMVGAAGEDGGMGTARIAQMAAQMATMKYGRNDELEADRLAVLFLLQAGYDPESMIQVMEVLKKASGGGGGQPEFMSTHPNPDNRKEVIRAEIEKLKASGAAKPGGTGNLRRWRFEKSEGEIW</sequence>
<evidence type="ECO:0000256" key="3">
    <source>
        <dbReference type="ARBA" id="ARBA00022801"/>
    </source>
</evidence>
<proteinExistence type="inferred from homology"/>
<dbReference type="InterPro" id="IPR001915">
    <property type="entry name" value="Peptidase_M48"/>
</dbReference>
<keyword evidence="1 6" id="KW-0645">Protease</keyword>
<dbReference type="InterPro" id="IPR051156">
    <property type="entry name" value="Mito/Outer_Membr_Metalloprot"/>
</dbReference>
<keyword evidence="10" id="KW-1185">Reference proteome</keyword>
<evidence type="ECO:0000256" key="4">
    <source>
        <dbReference type="ARBA" id="ARBA00022833"/>
    </source>
</evidence>
<dbReference type="AlphaFoldDB" id="A0A5R8KCW8"/>
<dbReference type="PANTHER" id="PTHR22726">
    <property type="entry name" value="METALLOENDOPEPTIDASE OMA1"/>
    <property type="match status" value="1"/>
</dbReference>
<evidence type="ECO:0000256" key="7">
    <source>
        <dbReference type="SAM" id="Phobius"/>
    </source>
</evidence>
<dbReference type="OrthoDB" id="9810445at2"/>
<dbReference type="GO" id="GO:0046872">
    <property type="term" value="F:metal ion binding"/>
    <property type="evidence" value="ECO:0007669"/>
    <property type="project" value="UniProtKB-KW"/>
</dbReference>
<dbReference type="Proteomes" id="UP000306196">
    <property type="component" value="Unassembled WGS sequence"/>
</dbReference>
<dbReference type="GO" id="GO:0016020">
    <property type="term" value="C:membrane"/>
    <property type="evidence" value="ECO:0007669"/>
    <property type="project" value="TreeGrafter"/>
</dbReference>
<keyword evidence="7" id="KW-0812">Transmembrane</keyword>
<feature type="domain" description="Peptidase M48" evidence="8">
    <location>
        <begin position="107"/>
        <end position="287"/>
    </location>
</feature>
<evidence type="ECO:0000256" key="5">
    <source>
        <dbReference type="ARBA" id="ARBA00023049"/>
    </source>
</evidence>
<evidence type="ECO:0000313" key="9">
    <source>
        <dbReference type="EMBL" id="TLD70154.1"/>
    </source>
</evidence>
<organism evidence="9 10">
    <name type="scientific">Phragmitibacter flavus</name>
    <dbReference type="NCBI Taxonomy" id="2576071"/>
    <lineage>
        <taxon>Bacteria</taxon>
        <taxon>Pseudomonadati</taxon>
        <taxon>Verrucomicrobiota</taxon>
        <taxon>Verrucomicrobiia</taxon>
        <taxon>Verrucomicrobiales</taxon>
        <taxon>Verrucomicrobiaceae</taxon>
        <taxon>Phragmitibacter</taxon>
    </lineage>
</organism>